<evidence type="ECO:0000313" key="2">
    <source>
        <dbReference type="Proteomes" id="UP000006512"/>
    </source>
</evidence>
<keyword evidence="2" id="KW-1185">Reference proteome</keyword>
<dbReference type="HOGENOM" id="CLU_063840_0_0_5"/>
<organism evidence="1 2">
    <name type="scientific">Asticcacaulis biprosthecium C19</name>
    <dbReference type="NCBI Taxonomy" id="715226"/>
    <lineage>
        <taxon>Bacteria</taxon>
        <taxon>Pseudomonadati</taxon>
        <taxon>Pseudomonadota</taxon>
        <taxon>Alphaproteobacteria</taxon>
        <taxon>Caulobacterales</taxon>
        <taxon>Caulobacteraceae</taxon>
        <taxon>Asticcacaulis</taxon>
    </lineage>
</organism>
<dbReference type="eggNOG" id="COG0561">
    <property type="taxonomic scope" value="Bacteria"/>
</dbReference>
<dbReference type="EMBL" id="GL883077">
    <property type="protein sequence ID" value="EGF93716.1"/>
    <property type="molecule type" value="Genomic_DNA"/>
</dbReference>
<name>F4QGW3_9CAUL</name>
<dbReference type="InterPro" id="IPR036412">
    <property type="entry name" value="HAD-like_sf"/>
</dbReference>
<dbReference type="STRING" id="715226.ABI_21580"/>
<dbReference type="Gene3D" id="3.40.50.1000">
    <property type="entry name" value="HAD superfamily/HAD-like"/>
    <property type="match status" value="1"/>
</dbReference>
<dbReference type="Proteomes" id="UP000006512">
    <property type="component" value="Unassembled WGS sequence"/>
</dbReference>
<dbReference type="PIRSF" id="PIRSF030802">
    <property type="entry name" value="UCP030802"/>
    <property type="match status" value="1"/>
</dbReference>
<dbReference type="InterPro" id="IPR023214">
    <property type="entry name" value="HAD_sf"/>
</dbReference>
<sequence length="256" mass="27945">MPLSAGWPMTRPFILTDLDDTLFQTARKCPDGRADGLRLMSRLADGSPSGYATPRQENLLAWLRIGQLIPVTARSRDVLARVDIEQAPAICGNGGCILEANGEVDAAWHDGLVARSRGDASVTAVYAELTGALDGAAFRHWVAQEGGMAQYICIKSNLDNGEVLADVERDLAGRVPAGWRVHRNDNNLAYLPGWLNKRHAVTYMIEKLRAGQPDAPVIGIGDSNSDVGFMDLCDFAMTPTRSQLWKSLIRDNAWID</sequence>
<protein>
    <submittedName>
        <fullName evidence="1">Sucrose-6F-phosphate phosphohydrolase</fullName>
    </submittedName>
</protein>
<dbReference type="SUPFAM" id="SSF56784">
    <property type="entry name" value="HAD-like"/>
    <property type="match status" value="1"/>
</dbReference>
<evidence type="ECO:0000313" key="1">
    <source>
        <dbReference type="EMBL" id="EGF93716.1"/>
    </source>
</evidence>
<dbReference type="AlphaFoldDB" id="F4QGW3"/>
<accession>F4QGW3</accession>
<keyword evidence="1" id="KW-0378">Hydrolase</keyword>
<proteinExistence type="predicted"/>
<dbReference type="GO" id="GO:0016787">
    <property type="term" value="F:hydrolase activity"/>
    <property type="evidence" value="ECO:0007669"/>
    <property type="project" value="UniProtKB-KW"/>
</dbReference>
<gene>
    <name evidence="1" type="ORF">ABI_21580</name>
</gene>
<dbReference type="InterPro" id="IPR024197">
    <property type="entry name" value="TPP-like"/>
</dbReference>
<reference evidence="2" key="1">
    <citation type="submission" date="2011-03" db="EMBL/GenBank/DDBJ databases">
        <title>Draft genome sequence of Brevundimonas diminuta.</title>
        <authorList>
            <person name="Brown P.J.B."/>
            <person name="Buechlein A."/>
            <person name="Hemmerich C."/>
            <person name="Brun Y.V."/>
        </authorList>
    </citation>
    <scope>NUCLEOTIDE SEQUENCE [LARGE SCALE GENOMIC DNA]</scope>
    <source>
        <strain evidence="2">C19</strain>
    </source>
</reference>